<comment type="caution">
    <text evidence="15">The sequence shown here is derived from an EMBL/GenBank/DDBJ whole genome shotgun (WGS) entry which is preliminary data.</text>
</comment>
<dbReference type="InterPro" id="IPR012910">
    <property type="entry name" value="Plug_dom"/>
</dbReference>
<name>A0ABW0KWH1_9BACT</name>
<evidence type="ECO:0000259" key="13">
    <source>
        <dbReference type="Pfam" id="PF00593"/>
    </source>
</evidence>
<dbReference type="Gene3D" id="2.170.130.10">
    <property type="entry name" value="TonB-dependent receptor, plug domain"/>
    <property type="match status" value="1"/>
</dbReference>
<dbReference type="EMBL" id="JBHSMQ010000010">
    <property type="protein sequence ID" value="MFC5457361.1"/>
    <property type="molecule type" value="Genomic_DNA"/>
</dbReference>
<dbReference type="PANTHER" id="PTHR30069">
    <property type="entry name" value="TONB-DEPENDENT OUTER MEMBRANE RECEPTOR"/>
    <property type="match status" value="1"/>
</dbReference>
<gene>
    <name evidence="15" type="ORF">ACFQDI_21010</name>
</gene>
<evidence type="ECO:0000259" key="14">
    <source>
        <dbReference type="Pfam" id="PF07715"/>
    </source>
</evidence>
<dbReference type="Proteomes" id="UP001596052">
    <property type="component" value="Unassembled WGS sequence"/>
</dbReference>
<evidence type="ECO:0000256" key="8">
    <source>
        <dbReference type="ARBA" id="ARBA00023170"/>
    </source>
</evidence>
<dbReference type="InterPro" id="IPR039426">
    <property type="entry name" value="TonB-dep_rcpt-like"/>
</dbReference>
<evidence type="ECO:0000313" key="15">
    <source>
        <dbReference type="EMBL" id="MFC5457361.1"/>
    </source>
</evidence>
<dbReference type="Pfam" id="PF00593">
    <property type="entry name" value="TonB_dep_Rec_b-barrel"/>
    <property type="match status" value="1"/>
</dbReference>
<keyword evidence="4 10" id="KW-0812">Transmembrane</keyword>
<keyword evidence="5 12" id="KW-0732">Signal</keyword>
<dbReference type="InterPro" id="IPR036942">
    <property type="entry name" value="Beta-barrel_TonB_sf"/>
</dbReference>
<keyword evidence="2 10" id="KW-0813">Transport</keyword>
<accession>A0ABW0KWH1</accession>
<dbReference type="SUPFAM" id="SSF56935">
    <property type="entry name" value="Porins"/>
    <property type="match status" value="1"/>
</dbReference>
<feature type="domain" description="TonB-dependent receptor plug" evidence="14">
    <location>
        <begin position="58"/>
        <end position="161"/>
    </location>
</feature>
<keyword evidence="7 10" id="KW-0472">Membrane</keyword>
<evidence type="ECO:0000256" key="11">
    <source>
        <dbReference type="RuleBase" id="RU003357"/>
    </source>
</evidence>
<keyword evidence="3 10" id="KW-1134">Transmembrane beta strand</keyword>
<evidence type="ECO:0000256" key="9">
    <source>
        <dbReference type="ARBA" id="ARBA00023237"/>
    </source>
</evidence>
<keyword evidence="6 11" id="KW-0798">TonB box</keyword>
<evidence type="ECO:0000256" key="4">
    <source>
        <dbReference type="ARBA" id="ARBA00022692"/>
    </source>
</evidence>
<evidence type="ECO:0000256" key="7">
    <source>
        <dbReference type="ARBA" id="ARBA00023136"/>
    </source>
</evidence>
<dbReference type="PANTHER" id="PTHR30069:SF29">
    <property type="entry name" value="HEMOGLOBIN AND HEMOGLOBIN-HAPTOGLOBIN-BINDING PROTEIN 1-RELATED"/>
    <property type="match status" value="1"/>
</dbReference>
<dbReference type="Gene3D" id="2.40.170.20">
    <property type="entry name" value="TonB-dependent receptor, beta-barrel domain"/>
    <property type="match status" value="1"/>
</dbReference>
<evidence type="ECO:0000256" key="5">
    <source>
        <dbReference type="ARBA" id="ARBA00022729"/>
    </source>
</evidence>
<feature type="chain" id="PRO_5046242370" evidence="12">
    <location>
        <begin position="29"/>
        <end position="632"/>
    </location>
</feature>
<comment type="subcellular location">
    <subcellularLocation>
        <location evidence="1 10">Cell outer membrane</location>
        <topology evidence="1 10">Multi-pass membrane protein</topology>
    </subcellularLocation>
</comment>
<proteinExistence type="inferred from homology"/>
<feature type="signal peptide" evidence="12">
    <location>
        <begin position="1"/>
        <end position="28"/>
    </location>
</feature>
<protein>
    <submittedName>
        <fullName evidence="15">TonB-dependent receptor plug domain-containing protein</fullName>
    </submittedName>
</protein>
<dbReference type="RefSeq" id="WP_377170583.1">
    <property type="nucleotide sequence ID" value="NZ_JBHSMQ010000010.1"/>
</dbReference>
<dbReference type="InterPro" id="IPR000531">
    <property type="entry name" value="Beta-barrel_TonB"/>
</dbReference>
<dbReference type="Pfam" id="PF07715">
    <property type="entry name" value="Plug"/>
    <property type="match status" value="1"/>
</dbReference>
<evidence type="ECO:0000313" key="16">
    <source>
        <dbReference type="Proteomes" id="UP001596052"/>
    </source>
</evidence>
<evidence type="ECO:0000256" key="1">
    <source>
        <dbReference type="ARBA" id="ARBA00004571"/>
    </source>
</evidence>
<evidence type="ECO:0000256" key="12">
    <source>
        <dbReference type="SAM" id="SignalP"/>
    </source>
</evidence>
<keyword evidence="8 15" id="KW-0675">Receptor</keyword>
<evidence type="ECO:0000256" key="2">
    <source>
        <dbReference type="ARBA" id="ARBA00022448"/>
    </source>
</evidence>
<evidence type="ECO:0000256" key="6">
    <source>
        <dbReference type="ARBA" id="ARBA00023077"/>
    </source>
</evidence>
<keyword evidence="9 10" id="KW-0998">Cell outer membrane</keyword>
<feature type="domain" description="TonB-dependent receptor-like beta-barrel" evidence="13">
    <location>
        <begin position="230"/>
        <end position="606"/>
    </location>
</feature>
<comment type="similarity">
    <text evidence="10 11">Belongs to the TonB-dependent receptor family.</text>
</comment>
<dbReference type="PROSITE" id="PS52016">
    <property type="entry name" value="TONB_DEPENDENT_REC_3"/>
    <property type="match status" value="1"/>
</dbReference>
<keyword evidence="16" id="KW-1185">Reference proteome</keyword>
<dbReference type="CDD" id="cd01347">
    <property type="entry name" value="ligand_gated_channel"/>
    <property type="match status" value="1"/>
</dbReference>
<reference evidence="16" key="1">
    <citation type="journal article" date="2019" name="Int. J. Syst. Evol. Microbiol.">
        <title>The Global Catalogue of Microorganisms (GCM) 10K type strain sequencing project: providing services to taxonomists for standard genome sequencing and annotation.</title>
        <authorList>
            <consortium name="The Broad Institute Genomics Platform"/>
            <consortium name="The Broad Institute Genome Sequencing Center for Infectious Disease"/>
            <person name="Wu L."/>
            <person name="Ma J."/>
        </authorList>
    </citation>
    <scope>NUCLEOTIDE SEQUENCE [LARGE SCALE GENOMIC DNA]</scope>
    <source>
        <strain evidence="16">CGMCC 4.1469</strain>
    </source>
</reference>
<sequence>MYLQKHSGRRPCAAITAALLAVIQISAAQTPAKKPKKTQDIPEVVITATMSETESWRTASSVTVIDRKKIEEQQYRFAVDALRNVPGVTIATPGIPGNVATVMTRGTTTKDTALMIDGRPLPANLAGSFNLETMALDNVERIEVLRGPAASLYGGRTMGGVINIITRSGKGLEKPKSTAFFETGSYGTFREGLSSIGAIGKLDWGIEASRTDMQGQRENSQFKQTNLAGKVGYQFADSLRFDLDMRHYTAEVGDPRANVGTNANDPDNRVLTEFWSISPRLVWDTNDRWTQSLTFSHSQFRQVSTGYNDPPFFNPDNRTSSRTDFLEYKSIVKVTDKWTLTAGAWFQDQKISRVNDTAGMLDISQAQTNYALFVQSQAELFKGFNLINGVRYDKYSDFSNAFTWRSGISYMVPKINTVLHANYGTAYTPPTPQDLTPVFGGNPALITPERSRGYEAGISQPLFENKLTLRATFFRNDLRNTYQYLPPFFIPVAVGSATTQGLESGLDWNPCAMFGLNLSYTYLDAYDNTNMARLVRRPRHSISGGIRFQPVKDVTFNLSAIYVIDREDYDPVTFAQRDLEDYLNVRLSANWRVSEHLDLFARVENLLGEKYAEIPGYPVMSTGAYAGLRLRF</sequence>
<evidence type="ECO:0000256" key="3">
    <source>
        <dbReference type="ARBA" id="ARBA00022452"/>
    </source>
</evidence>
<organism evidence="15 16">
    <name type="scientific">Prosthecobacter fluviatilis</name>
    <dbReference type="NCBI Taxonomy" id="445931"/>
    <lineage>
        <taxon>Bacteria</taxon>
        <taxon>Pseudomonadati</taxon>
        <taxon>Verrucomicrobiota</taxon>
        <taxon>Verrucomicrobiia</taxon>
        <taxon>Verrucomicrobiales</taxon>
        <taxon>Verrucomicrobiaceae</taxon>
        <taxon>Prosthecobacter</taxon>
    </lineage>
</organism>
<evidence type="ECO:0000256" key="10">
    <source>
        <dbReference type="PROSITE-ProRule" id="PRU01360"/>
    </source>
</evidence>
<dbReference type="InterPro" id="IPR037066">
    <property type="entry name" value="Plug_dom_sf"/>
</dbReference>